<dbReference type="Proteomes" id="UP000647836">
    <property type="component" value="Unassembled WGS sequence"/>
</dbReference>
<keyword evidence="4" id="KW-1185">Reference proteome</keyword>
<evidence type="ECO:0000313" key="4">
    <source>
        <dbReference type="Proteomes" id="UP000647836"/>
    </source>
</evidence>
<reference evidence="3 4" key="1">
    <citation type="submission" date="2020-10" db="EMBL/GenBank/DDBJ databases">
        <authorList>
            <person name="Castelo-Branco R."/>
            <person name="Eusebio N."/>
            <person name="Adriana R."/>
            <person name="Vieira A."/>
            <person name="Brugerolle De Fraissinette N."/>
            <person name="Rezende De Castro R."/>
            <person name="Schneider M.P."/>
            <person name="Vasconcelos V."/>
            <person name="Leao P.N."/>
        </authorList>
    </citation>
    <scope>NUCLEOTIDE SEQUENCE [LARGE SCALE GENOMIC DNA]</scope>
    <source>
        <strain evidence="3 4">LEGE 07299</strain>
    </source>
</reference>
<dbReference type="Gene3D" id="3.30.565.10">
    <property type="entry name" value="Histidine kinase-like ATPase, C-terminal domain"/>
    <property type="match status" value="1"/>
</dbReference>
<proteinExistence type="predicted"/>
<evidence type="ECO:0000313" key="3">
    <source>
        <dbReference type="EMBL" id="MBE9104605.1"/>
    </source>
</evidence>
<name>A0ABR9TW17_9NOSO</name>
<comment type="caution">
    <text evidence="3">The sequence shown here is derived from an EMBL/GenBank/DDBJ whole genome shotgun (WGS) entry which is preliminary data.</text>
</comment>
<protein>
    <submittedName>
        <fullName evidence="3">CHASE2 domain-containing protein</fullName>
    </submittedName>
</protein>
<evidence type="ECO:0000259" key="2">
    <source>
        <dbReference type="SMART" id="SM01080"/>
    </source>
</evidence>
<keyword evidence="1" id="KW-0812">Transmembrane</keyword>
<feature type="domain" description="CHASE2" evidence="2">
    <location>
        <begin position="45"/>
        <end position="362"/>
    </location>
</feature>
<dbReference type="Pfam" id="PF05226">
    <property type="entry name" value="CHASE2"/>
    <property type="match status" value="1"/>
</dbReference>
<dbReference type="InterPro" id="IPR036890">
    <property type="entry name" value="HATPase_C_sf"/>
</dbReference>
<dbReference type="InterPro" id="IPR007890">
    <property type="entry name" value="CHASE2"/>
</dbReference>
<dbReference type="SMART" id="SM01080">
    <property type="entry name" value="CHASE2"/>
    <property type="match status" value="1"/>
</dbReference>
<feature type="transmembrane region" description="Helical" evidence="1">
    <location>
        <begin position="346"/>
        <end position="366"/>
    </location>
</feature>
<keyword evidence="1" id="KW-1133">Transmembrane helix</keyword>
<feature type="transmembrane region" description="Helical" evidence="1">
    <location>
        <begin position="373"/>
        <end position="397"/>
    </location>
</feature>
<accession>A0ABR9TW17</accession>
<keyword evidence="1" id="KW-0472">Membrane</keyword>
<organism evidence="3 4">
    <name type="scientific">Nostoc cf. edaphicum LEGE 07299</name>
    <dbReference type="NCBI Taxonomy" id="2777974"/>
    <lineage>
        <taxon>Bacteria</taxon>
        <taxon>Bacillati</taxon>
        <taxon>Cyanobacteriota</taxon>
        <taxon>Cyanophyceae</taxon>
        <taxon>Nostocales</taxon>
        <taxon>Nostocaceae</taxon>
        <taxon>Nostoc</taxon>
    </lineage>
</organism>
<gene>
    <name evidence="3" type="ORF">IQ229_06535</name>
</gene>
<dbReference type="RefSeq" id="WP_194042313.1">
    <property type="nucleotide sequence ID" value="NZ_JADEXF010000151.1"/>
</dbReference>
<dbReference type="EMBL" id="JADEXF010000151">
    <property type="protein sequence ID" value="MBE9104605.1"/>
    <property type="molecule type" value="Genomic_DNA"/>
</dbReference>
<dbReference type="SUPFAM" id="SSF55874">
    <property type="entry name" value="ATPase domain of HSP90 chaperone/DNA topoisomerase II/histidine kinase"/>
    <property type="match status" value="1"/>
</dbReference>
<sequence length="660" mass="75492">MKFALSTKSNLWKKVHKQLKPWREVVLPGLSVIGLIILVRSTGLLQSQEWLAFDQLLRLRPNEAVDSRVVIVGIDEDDINYVGRFPIPDQEIAQMLRILHTYKPRVIGLDLFRDKSSSADAELAPVWKENPNLIGVEVALNRKQSFNVKPPPELPPERVGFADTIVDPDGKLRRSLMASKTYAGELKYSLPLRLAQLYLHEQEIKFTHGNRSYDPIKFGSSQLVRFLPNSGGYVGSDANGFQVLMNFRSHPQPFRTISLRDVLNNKIDPNWIRDRIVIIGMTAASVKDRFTISAVKNTLYTTGLGVDESSDQYQWIYGVEVHAHATSEIISHVLDRRPLLKVWSEIWEYLWILTWGLIGIILGLILQSPAKTLLSLCIGSIEIVGISYVGLILGWWIPLVPTLLAFTSAGLTTFFFDRDLRALLEQRSLTLKRSFEAIHNGPLQSLAVILRSLGDEEIEPEKLRSQLEQLNRELRTIPEYLSQEMLSRNDSLYLDGNEVLDLQTPISEMLYYVYDITLRRNFKGFMTIQSFIPPNFEPLEECNLNANQKRGLYLFLQEALCNVGKHSQGATRLDVVCTRSSKEYCLQIIDNGFANISKNYQRRGQGTDQAQDLARQLRGKFRRFPHSPQGTICELTWPITSSKWQKFLYLDNWKVLVKKY</sequence>
<evidence type="ECO:0000256" key="1">
    <source>
        <dbReference type="SAM" id="Phobius"/>
    </source>
</evidence>